<evidence type="ECO:0000313" key="7">
    <source>
        <dbReference type="Proteomes" id="UP001215712"/>
    </source>
</evidence>
<dbReference type="CDD" id="cd23767">
    <property type="entry name" value="IQCD"/>
    <property type="match status" value="1"/>
</dbReference>
<evidence type="ECO:0000256" key="3">
    <source>
        <dbReference type="ARBA" id="ARBA00022490"/>
    </source>
</evidence>
<evidence type="ECO:0000313" key="6">
    <source>
        <dbReference type="EMBL" id="KAJ5732237.1"/>
    </source>
</evidence>
<dbReference type="GO" id="GO:0005634">
    <property type="term" value="C:nucleus"/>
    <property type="evidence" value="ECO:0007669"/>
    <property type="project" value="UniProtKB-SubCell"/>
</dbReference>
<keyword evidence="7" id="KW-1185">Reference proteome</keyword>
<sequence>MEGSLDDVTAYVGLEDRAARTIQRVYRGYRTRREIQGCGVAASTRELENRKYVTNESNEEDEGKPDESNDKNTSPARKNWQRAVSVAIRAGGDDNRLADSTTQPEKKASGSFQPFREGSPKMMDLQYFLEMVDAKHRHGSNLRAYHTVWKNSPSNKNFFYWLDHGEGKDLDLPHRPREKLEKQEVRYLTPEERLNYMVKIDGDGMFRWAKNNELVETDSKRFKDSLHGVVGIDDKSPAFQGNSIAENSGSEFESETSSASSPETPPDRESSAEAQFFTQADYELDKAVKQFAYIKPEAIYDHFAGSFSVKDGMWIFVADTSFRIYIGIKEPGAFQHSSFLRGGRIAAAGMLKIRQGQLRSLAPLSGHYRPHVANFRAFHHSLQERGVDLSRVSISKSYAVLAGIEGYTLTKRKVQSIQEKLGEAKQKLHPGRRKEEKASE</sequence>
<evidence type="ECO:0008006" key="8">
    <source>
        <dbReference type="Google" id="ProtNLM"/>
    </source>
</evidence>
<comment type="caution">
    <text evidence="6">The sequence shown here is derived from an EMBL/GenBank/DDBJ whole genome shotgun (WGS) entry which is preliminary data.</text>
</comment>
<dbReference type="InterPro" id="IPR044159">
    <property type="entry name" value="IQM"/>
</dbReference>
<reference evidence="6" key="1">
    <citation type="journal article" date="2023" name="IMA Fungus">
        <title>Comparative genomic study of the Penicillium genus elucidates a diverse pangenome and 15 lateral gene transfer events.</title>
        <authorList>
            <person name="Petersen C."/>
            <person name="Sorensen T."/>
            <person name="Nielsen M.R."/>
            <person name="Sondergaard T.E."/>
            <person name="Sorensen J.L."/>
            <person name="Fitzpatrick D.A."/>
            <person name="Frisvad J.C."/>
            <person name="Nielsen K.L."/>
        </authorList>
    </citation>
    <scope>NUCLEOTIDE SEQUENCE</scope>
    <source>
        <strain evidence="6">IBT 17514</strain>
    </source>
</reference>
<organism evidence="6 7">
    <name type="scientific">Penicillium malachiteum</name>
    <dbReference type="NCBI Taxonomy" id="1324776"/>
    <lineage>
        <taxon>Eukaryota</taxon>
        <taxon>Fungi</taxon>
        <taxon>Dikarya</taxon>
        <taxon>Ascomycota</taxon>
        <taxon>Pezizomycotina</taxon>
        <taxon>Eurotiomycetes</taxon>
        <taxon>Eurotiomycetidae</taxon>
        <taxon>Eurotiales</taxon>
        <taxon>Aspergillaceae</taxon>
        <taxon>Penicillium</taxon>
    </lineage>
</organism>
<dbReference type="AlphaFoldDB" id="A0AAD6HQR5"/>
<keyword evidence="3" id="KW-0963">Cytoplasm</keyword>
<feature type="region of interest" description="Disordered" evidence="5">
    <location>
        <begin position="52"/>
        <end position="117"/>
    </location>
</feature>
<dbReference type="GO" id="GO:0005737">
    <property type="term" value="C:cytoplasm"/>
    <property type="evidence" value="ECO:0007669"/>
    <property type="project" value="UniProtKB-SubCell"/>
</dbReference>
<dbReference type="PANTHER" id="PTHR31250:SF27">
    <property type="entry name" value="IQ DOMAIN-CONTAINING PROTEIN IQM5"/>
    <property type="match status" value="1"/>
</dbReference>
<name>A0AAD6HQR5_9EURO</name>
<feature type="compositionally biased region" description="Low complexity" evidence="5">
    <location>
        <begin position="246"/>
        <end position="262"/>
    </location>
</feature>
<dbReference type="PROSITE" id="PS50096">
    <property type="entry name" value="IQ"/>
    <property type="match status" value="1"/>
</dbReference>
<dbReference type="PANTHER" id="PTHR31250">
    <property type="entry name" value="IQ DOMAIN-CONTAINING PROTEIN IQM3"/>
    <property type="match status" value="1"/>
</dbReference>
<dbReference type="EMBL" id="JAQJAN010000004">
    <property type="protein sequence ID" value="KAJ5732237.1"/>
    <property type="molecule type" value="Genomic_DNA"/>
</dbReference>
<feature type="region of interest" description="Disordered" evidence="5">
    <location>
        <begin position="237"/>
        <end position="272"/>
    </location>
</feature>
<proteinExistence type="predicted"/>
<comment type="subcellular location">
    <subcellularLocation>
        <location evidence="2">Cytoplasm</location>
    </subcellularLocation>
    <subcellularLocation>
        <location evidence="1">Nucleus</location>
    </subcellularLocation>
</comment>
<evidence type="ECO:0000256" key="2">
    <source>
        <dbReference type="ARBA" id="ARBA00004496"/>
    </source>
</evidence>
<reference evidence="6" key="2">
    <citation type="submission" date="2023-01" db="EMBL/GenBank/DDBJ databases">
        <authorList>
            <person name="Petersen C."/>
        </authorList>
    </citation>
    <scope>NUCLEOTIDE SEQUENCE</scope>
    <source>
        <strain evidence="6">IBT 17514</strain>
    </source>
</reference>
<evidence type="ECO:0000256" key="5">
    <source>
        <dbReference type="SAM" id="MobiDB-lite"/>
    </source>
</evidence>
<keyword evidence="4" id="KW-0539">Nucleus</keyword>
<protein>
    <recommendedName>
        <fullName evidence="8">IQ calmodulin-binding motif protein</fullName>
    </recommendedName>
</protein>
<evidence type="ECO:0000256" key="1">
    <source>
        <dbReference type="ARBA" id="ARBA00004123"/>
    </source>
</evidence>
<dbReference type="Proteomes" id="UP001215712">
    <property type="component" value="Unassembled WGS sequence"/>
</dbReference>
<accession>A0AAD6HQR5</accession>
<evidence type="ECO:0000256" key="4">
    <source>
        <dbReference type="ARBA" id="ARBA00023242"/>
    </source>
</evidence>
<gene>
    <name evidence="6" type="ORF">N7493_003718</name>
</gene>
<feature type="region of interest" description="Disordered" evidence="5">
    <location>
        <begin position="421"/>
        <end position="440"/>
    </location>
</feature>